<dbReference type="RefSeq" id="WP_311954543.1">
    <property type="nucleotide sequence ID" value="NZ_JAVLVU010000001.1"/>
</dbReference>
<keyword evidence="2" id="KW-1185">Reference proteome</keyword>
<dbReference type="EMBL" id="JAVLVU010000001">
    <property type="protein sequence ID" value="MDT3405677.1"/>
    <property type="molecule type" value="Genomic_DNA"/>
</dbReference>
<proteinExistence type="predicted"/>
<reference evidence="2" key="1">
    <citation type="submission" date="2023-07" db="EMBL/GenBank/DDBJ databases">
        <title>Functional and genomic diversity of the sorghum phyllosphere microbiome.</title>
        <authorList>
            <person name="Shade A."/>
        </authorList>
    </citation>
    <scope>NUCLEOTIDE SEQUENCE [LARGE SCALE GENOMIC DNA]</scope>
    <source>
        <strain evidence="2">SORGH_AS_0422</strain>
    </source>
</reference>
<comment type="caution">
    <text evidence="1">The sequence shown here is derived from an EMBL/GenBank/DDBJ whole genome shotgun (WGS) entry which is preliminary data.</text>
</comment>
<dbReference type="Proteomes" id="UP001258315">
    <property type="component" value="Unassembled WGS sequence"/>
</dbReference>
<dbReference type="PROSITE" id="PS51257">
    <property type="entry name" value="PROKAR_LIPOPROTEIN"/>
    <property type="match status" value="1"/>
</dbReference>
<gene>
    <name evidence="1" type="ORF">QE417_004749</name>
</gene>
<organism evidence="1 2">
    <name type="scientific">Mucilaginibacter terrae</name>
    <dbReference type="NCBI Taxonomy" id="1955052"/>
    <lineage>
        <taxon>Bacteria</taxon>
        <taxon>Pseudomonadati</taxon>
        <taxon>Bacteroidota</taxon>
        <taxon>Sphingobacteriia</taxon>
        <taxon>Sphingobacteriales</taxon>
        <taxon>Sphingobacteriaceae</taxon>
        <taxon>Mucilaginibacter</taxon>
    </lineage>
</organism>
<accession>A0ABU3H0X8</accession>
<name>A0ABU3H0X8_9SPHI</name>
<protein>
    <submittedName>
        <fullName evidence="1">DsDNA-binding SOS-regulon protein</fullName>
    </submittedName>
</protein>
<sequence>MTKFLTTLLGLSLLLSACSDYKTEEKDAMNEVIKVHDEAMEKSEKVVHNNILLDSLIKTKAVDSVQASAVTKNLSAADKAMEDWMHQFEVERDGKSHEQVMQYMANQKKQISTVNQQLDAAIKQSNQFISTLKK</sequence>
<evidence type="ECO:0000313" key="1">
    <source>
        <dbReference type="EMBL" id="MDT3405677.1"/>
    </source>
</evidence>
<evidence type="ECO:0000313" key="2">
    <source>
        <dbReference type="Proteomes" id="UP001258315"/>
    </source>
</evidence>